<dbReference type="AlphaFoldDB" id="A0AAV1J6E1"/>
<dbReference type="Proteomes" id="UP001497472">
    <property type="component" value="Unassembled WGS sequence"/>
</dbReference>
<dbReference type="EMBL" id="CAVLEF010000005">
    <property type="protein sequence ID" value="CAK1543996.1"/>
    <property type="molecule type" value="Genomic_DNA"/>
</dbReference>
<organism evidence="1 2">
    <name type="scientific">Leptosia nina</name>
    <dbReference type="NCBI Taxonomy" id="320188"/>
    <lineage>
        <taxon>Eukaryota</taxon>
        <taxon>Metazoa</taxon>
        <taxon>Ecdysozoa</taxon>
        <taxon>Arthropoda</taxon>
        <taxon>Hexapoda</taxon>
        <taxon>Insecta</taxon>
        <taxon>Pterygota</taxon>
        <taxon>Neoptera</taxon>
        <taxon>Endopterygota</taxon>
        <taxon>Lepidoptera</taxon>
        <taxon>Glossata</taxon>
        <taxon>Ditrysia</taxon>
        <taxon>Papilionoidea</taxon>
        <taxon>Pieridae</taxon>
        <taxon>Pierinae</taxon>
        <taxon>Leptosia</taxon>
    </lineage>
</organism>
<evidence type="ECO:0000313" key="1">
    <source>
        <dbReference type="EMBL" id="CAK1543996.1"/>
    </source>
</evidence>
<reference evidence="1 2" key="1">
    <citation type="submission" date="2023-11" db="EMBL/GenBank/DDBJ databases">
        <authorList>
            <person name="Okamura Y."/>
        </authorList>
    </citation>
    <scope>NUCLEOTIDE SEQUENCE [LARGE SCALE GENOMIC DNA]</scope>
</reference>
<comment type="caution">
    <text evidence="1">The sequence shown here is derived from an EMBL/GenBank/DDBJ whole genome shotgun (WGS) entry which is preliminary data.</text>
</comment>
<proteinExistence type="predicted"/>
<name>A0AAV1J6E1_9NEOP</name>
<keyword evidence="2" id="KW-1185">Reference proteome</keyword>
<gene>
    <name evidence="1" type="ORF">LNINA_LOCUS3778</name>
</gene>
<accession>A0AAV1J6E1</accession>
<evidence type="ECO:0000313" key="2">
    <source>
        <dbReference type="Proteomes" id="UP001497472"/>
    </source>
</evidence>
<protein>
    <submittedName>
        <fullName evidence="1">Uncharacterized protein</fullName>
    </submittedName>
</protein>
<sequence length="129" mass="13994">MSELLVSSTFIVEQSAVVGESDGARGRTPPTSEQDVTHIYAMDRTPGLQATAWNDTSRERSAVCEVRSVSRDLPVSCSREVNIVGWLGRRASEDVWPGTASLGVCRSGYGARVPFPHRLPPSRRAPPAE</sequence>